<reference evidence="1" key="2">
    <citation type="submission" date="2023-03" db="EMBL/GenBank/DDBJ databases">
        <authorList>
            <person name="Inwood S.N."/>
            <person name="Skelly J.G."/>
            <person name="Guhlin J."/>
            <person name="Harrop T.W.R."/>
            <person name="Goldson S.G."/>
            <person name="Dearden P.K."/>
        </authorList>
    </citation>
    <scope>NUCLEOTIDE SEQUENCE</scope>
    <source>
        <strain evidence="1">Lincoln</strain>
        <tissue evidence="1">Whole body</tissue>
    </source>
</reference>
<evidence type="ECO:0000313" key="2">
    <source>
        <dbReference type="Proteomes" id="UP001168972"/>
    </source>
</evidence>
<dbReference type="Proteomes" id="UP001168972">
    <property type="component" value="Unassembled WGS sequence"/>
</dbReference>
<name>A0AA39EUX1_MICHY</name>
<protein>
    <submittedName>
        <fullName evidence="1">Uncharacterized protein</fullName>
    </submittedName>
</protein>
<feature type="non-terminal residue" evidence="1">
    <location>
        <position position="333"/>
    </location>
</feature>
<gene>
    <name evidence="1" type="ORF">PV327_011168</name>
</gene>
<proteinExistence type="predicted"/>
<dbReference type="AlphaFoldDB" id="A0AA39EUX1"/>
<sequence>MLPAQKIQWLKNTFLADSQLFSSPIIAESNNEKWPSLPGNKRSIHTLTRAENFIIQVMMQVSIVRILFWNWIVYRVPEAILHTETLQTKVTTHYIYCLSSDAAKRLYVCTMLVQDYFLFIEQDVATKELFYLRDPAMLMCMMRVAAELQWCWKPVDQLNISLQLKQFYLQGIKVDRNRLRPPTLGSIIWNKTKPFLSCGLVACFTCTERKLIGMEYQLIKKLEENAHPSVYWQNIRQNLQAGNYLEAEKNIRTYYCKWILPKLQIFSEMDIDGIIKHVQLHNSLQKTLFNVEYKLSRQYTKHQIDELKQQLSNDDDMENMYIHPIINVLLDAT</sequence>
<dbReference type="EMBL" id="JAQQBR010001969">
    <property type="protein sequence ID" value="KAK0158072.1"/>
    <property type="molecule type" value="Genomic_DNA"/>
</dbReference>
<organism evidence="1 2">
    <name type="scientific">Microctonus hyperodae</name>
    <name type="common">Parasitoid wasp</name>
    <dbReference type="NCBI Taxonomy" id="165561"/>
    <lineage>
        <taxon>Eukaryota</taxon>
        <taxon>Metazoa</taxon>
        <taxon>Ecdysozoa</taxon>
        <taxon>Arthropoda</taxon>
        <taxon>Hexapoda</taxon>
        <taxon>Insecta</taxon>
        <taxon>Pterygota</taxon>
        <taxon>Neoptera</taxon>
        <taxon>Endopterygota</taxon>
        <taxon>Hymenoptera</taxon>
        <taxon>Apocrita</taxon>
        <taxon>Ichneumonoidea</taxon>
        <taxon>Braconidae</taxon>
        <taxon>Euphorinae</taxon>
        <taxon>Microctonus</taxon>
    </lineage>
</organism>
<accession>A0AA39EUX1</accession>
<evidence type="ECO:0000313" key="1">
    <source>
        <dbReference type="EMBL" id="KAK0158072.1"/>
    </source>
</evidence>
<keyword evidence="2" id="KW-1185">Reference proteome</keyword>
<reference evidence="1" key="1">
    <citation type="journal article" date="2023" name="bioRxiv">
        <title>Scaffold-level genome assemblies of two parasitoid biocontrol wasps reveal the parthenogenesis mechanism and an associated novel virus.</title>
        <authorList>
            <person name="Inwood S."/>
            <person name="Skelly J."/>
            <person name="Guhlin J."/>
            <person name="Harrop T."/>
            <person name="Goldson S."/>
            <person name="Dearden P."/>
        </authorList>
    </citation>
    <scope>NUCLEOTIDE SEQUENCE</scope>
    <source>
        <strain evidence="1">Lincoln</strain>
        <tissue evidence="1">Whole body</tissue>
    </source>
</reference>
<comment type="caution">
    <text evidence="1">The sequence shown here is derived from an EMBL/GenBank/DDBJ whole genome shotgun (WGS) entry which is preliminary data.</text>
</comment>